<dbReference type="GO" id="GO:0006281">
    <property type="term" value="P:DNA repair"/>
    <property type="evidence" value="ECO:0007669"/>
    <property type="project" value="TreeGrafter"/>
</dbReference>
<evidence type="ECO:0000259" key="3">
    <source>
        <dbReference type="Pfam" id="PF00271"/>
    </source>
</evidence>
<name>A0A6C0EU85_9ZZZZ</name>
<evidence type="ECO:0000259" key="4">
    <source>
        <dbReference type="Pfam" id="PF05203"/>
    </source>
</evidence>
<dbReference type="InterPro" id="IPR027417">
    <property type="entry name" value="P-loop_NTPase"/>
</dbReference>
<dbReference type="InterPro" id="IPR027434">
    <property type="entry name" value="Homing_endonucl"/>
</dbReference>
<evidence type="ECO:0000313" key="5">
    <source>
        <dbReference type="EMBL" id="QHT32568.1"/>
    </source>
</evidence>
<feature type="domain" description="Hom-end-associated Hint" evidence="4">
    <location>
        <begin position="268"/>
        <end position="613"/>
    </location>
</feature>
<proteinExistence type="predicted"/>
<feature type="domain" description="Helicase C-terminal" evidence="3">
    <location>
        <begin position="1270"/>
        <end position="1323"/>
    </location>
</feature>
<dbReference type="PANTHER" id="PTHR45766">
    <property type="entry name" value="DNA ANNEALING HELICASE AND ENDONUCLEASE ZRANB3 FAMILY MEMBER"/>
    <property type="match status" value="1"/>
</dbReference>
<dbReference type="Gene3D" id="2.170.16.10">
    <property type="entry name" value="Hedgehog/Intein (Hint) domain"/>
    <property type="match status" value="1"/>
</dbReference>
<evidence type="ECO:0000256" key="2">
    <source>
        <dbReference type="SAM" id="MobiDB-lite"/>
    </source>
</evidence>
<dbReference type="SUPFAM" id="SSF52540">
    <property type="entry name" value="P-loop containing nucleoside triphosphate hydrolases"/>
    <property type="match status" value="2"/>
</dbReference>
<dbReference type="InterPro" id="IPR007868">
    <property type="entry name" value="Hom_end_hint"/>
</dbReference>
<dbReference type="InterPro" id="IPR036844">
    <property type="entry name" value="Hint_dom_sf"/>
</dbReference>
<dbReference type="SUPFAM" id="SSF51294">
    <property type="entry name" value="Hedgehog/intein (Hint) domain"/>
    <property type="match status" value="1"/>
</dbReference>
<accession>A0A6C0EU85</accession>
<dbReference type="PROSITE" id="PS00690">
    <property type="entry name" value="DEAH_ATP_HELICASE"/>
    <property type="match status" value="1"/>
</dbReference>
<feature type="compositionally biased region" description="Basic and acidic residues" evidence="2">
    <location>
        <begin position="115"/>
        <end position="131"/>
    </location>
</feature>
<dbReference type="InterPro" id="IPR001650">
    <property type="entry name" value="Helicase_C-like"/>
</dbReference>
<evidence type="ECO:0008006" key="6">
    <source>
        <dbReference type="Google" id="ProtNLM"/>
    </source>
</evidence>
<dbReference type="Gene3D" id="3.40.50.300">
    <property type="entry name" value="P-loop containing nucleotide triphosphate hydrolases"/>
    <property type="match status" value="2"/>
</dbReference>
<dbReference type="GO" id="GO:0016787">
    <property type="term" value="F:hydrolase activity"/>
    <property type="evidence" value="ECO:0007669"/>
    <property type="project" value="UniProtKB-KW"/>
</dbReference>
<feature type="region of interest" description="Disordered" evidence="2">
    <location>
        <begin position="108"/>
        <end position="135"/>
    </location>
</feature>
<dbReference type="GO" id="GO:0031297">
    <property type="term" value="P:replication fork processing"/>
    <property type="evidence" value="ECO:0007669"/>
    <property type="project" value="TreeGrafter"/>
</dbReference>
<dbReference type="PANTHER" id="PTHR45766:SF6">
    <property type="entry name" value="SWI_SNF-RELATED MATRIX-ASSOCIATED ACTIN-DEPENDENT REGULATOR OF CHROMATIN SUBFAMILY A-LIKE PROTEIN 1"/>
    <property type="match status" value="1"/>
</dbReference>
<dbReference type="SUPFAM" id="SSF55608">
    <property type="entry name" value="Homing endonucleases"/>
    <property type="match status" value="1"/>
</dbReference>
<dbReference type="EMBL" id="MN738945">
    <property type="protein sequence ID" value="QHT32568.1"/>
    <property type="molecule type" value="Genomic_DNA"/>
</dbReference>
<reference evidence="5" key="1">
    <citation type="journal article" date="2020" name="Nature">
        <title>Giant virus diversity and host interactions through global metagenomics.</title>
        <authorList>
            <person name="Schulz F."/>
            <person name="Roux S."/>
            <person name="Paez-Espino D."/>
            <person name="Jungbluth S."/>
            <person name="Walsh D.A."/>
            <person name="Denef V.J."/>
            <person name="McMahon K.D."/>
            <person name="Konstantinidis K.T."/>
            <person name="Eloe-Fadrosh E.A."/>
            <person name="Kyrpides N.C."/>
            <person name="Woyke T."/>
        </authorList>
    </citation>
    <scope>NUCLEOTIDE SEQUENCE</scope>
    <source>
        <strain evidence="5">GVMAG-M-3300009161-30</strain>
    </source>
</reference>
<organism evidence="5">
    <name type="scientific">viral metagenome</name>
    <dbReference type="NCBI Taxonomy" id="1070528"/>
    <lineage>
        <taxon>unclassified sequences</taxon>
        <taxon>metagenomes</taxon>
        <taxon>organismal metagenomes</taxon>
    </lineage>
</organism>
<dbReference type="GO" id="GO:0030908">
    <property type="term" value="P:protein splicing"/>
    <property type="evidence" value="ECO:0007669"/>
    <property type="project" value="InterPro"/>
</dbReference>
<keyword evidence="1" id="KW-0378">Hydrolase</keyword>
<protein>
    <recommendedName>
        <fullName evidence="6">DOD-type homing endonuclease domain-containing protein</fullName>
    </recommendedName>
</protein>
<sequence>MSTLREKLRIKQDVGNTQKSHNIIIPIPTKPETIHINKITIENKQGNFDISELMKRLDENKLKMVVARPTILSKEAEPVQLINKRKIKKLTSKMLTGLQEEGISIAPSHAQEQQEEVKEAQEQKEEAKEGEEGVEEEIIMIKPKRAPRGRKTKAPPKGIAILSPEEWVEIGDTTNVERLPEKQLKVNYKVSSYYMNNREIFINAMNSLFEPYREKILDDTSQITCDNIGNDAQQFSLLIHQMVVRDYLNLYTPYRGLLLYHGLGSGKCHAKGTPIMMSTGEIKLVENILVGDTLMGDDSTPRQVLSLARGTDKMYNIISKYGEKYKVNQEHILCLKATGFPKLRHNKEASVSNYMVKWIENNEFQVNTFTFNTNDCVDRNTKKVEAIAFFETIRKNDATNNNIIEISVKNYLLLTDKQKNILKGYKVPVTFSVKSVPLDPYTIGCWLSGKTRKCEALLTEIQSKIDNLNEESKAIFVKGSIPFIYKCNSQTNRLLLLAGFIDVCGHLCKNGDFVFTQNKKTLINDIVFLVRSLGFACYTRIKKSKKAWSIRITGPGLELIPTLIPRKQAKAKTRIVDALVTKIKVEYTEDGEYYGFMLDGNCRYLIGDFSVTHNTCTSIALAEGMKNNKKVIVMTPASLRPNYIAELKKCGDALYKTNQYWEWIDTTKHPEAINTLSSMLNLSVSYIDKQGGAWLVNVSKSAPYPELSPVDKKKLDDQINEMIETKYSFINYNGLRRDKWRDMTNNFETNVFDNAVVIIDEAHNLISRIVNKIGKEKEPPVNKKTGDIERRPFSLALNLYQDLMSAKNARIVLLTGTPIINYPNEVGILFNILRGYIKTWHFSLDIKTRLPVNKESLHQMFIREKLVDYLDYSDKPSPKLSITRNPFGFENKEKTNEYHGVTNKSYTRRDESGVKRVVDPGTLTDEEFQQNIIRILKKNEIEVVSQPTIDNYKALPDKFDDFVNLFIDSSTGKITNVDMLKKRIMGLTSYFRSAQEKLLPRYDKVTDYHVIRIPMSDYQFTIYEEARKQERNMEKQSKKKKGAVDENGIYKEPTSTYRIFSRLFCNFVMPKPPGRPLPIEEKDNAEMTNTQLENVYEGAMKLNEKMTEDANEDDEKDTNEIEGDQIIDNMGDSTYEKRMRNAIHFVKEHASEYLSPEGLETYSPKYLHMLENIQSTDHIGVHLVYSQFRTLEGIGMFKMVLEENGYTQFKIKKDIAGEWALDISEENRGKPTFALYTGTETKDEKETILNIFNGEWNKLTPSFAAELNSIAHNNNVGEIIKVLMITASGSEGINLRNTRYVHIMEPYWHPARMEQVIGRARRICSHKNLPEELQTVEVFVYLMTFSPEQVKSDVSIELKQKDLSKKKYQITPDKEKMDYVPFTSDQALFEISLIKEEVSTKITTAIKEASIDCSLYSRAGAKEQLHCLQFGNPSPDKFAYDPNYKKDKPDTSAAMNKEKITWRGVETTLRGKTYISRKIPEKGMTYLYDLDSYKRALENPGIEPTLIYIVEKNERGENVVKKV</sequence>
<dbReference type="InterPro" id="IPR002464">
    <property type="entry name" value="DNA/RNA_helicase_DEAH_CS"/>
</dbReference>
<dbReference type="Pfam" id="PF05203">
    <property type="entry name" value="Hom_end_hint"/>
    <property type="match status" value="1"/>
</dbReference>
<evidence type="ECO:0000256" key="1">
    <source>
        <dbReference type="ARBA" id="ARBA00022801"/>
    </source>
</evidence>
<dbReference type="Gene3D" id="3.10.28.10">
    <property type="entry name" value="Homing endonucleases"/>
    <property type="match status" value="1"/>
</dbReference>
<dbReference type="Pfam" id="PF00271">
    <property type="entry name" value="Helicase_C"/>
    <property type="match status" value="1"/>
</dbReference>